<dbReference type="RefSeq" id="WP_377353693.1">
    <property type="nucleotide sequence ID" value="NZ_JBHTLQ010000023.1"/>
</dbReference>
<dbReference type="SUPFAM" id="SSF103515">
    <property type="entry name" value="Autotransporter"/>
    <property type="match status" value="1"/>
</dbReference>
<evidence type="ECO:0000259" key="3">
    <source>
        <dbReference type="PROSITE" id="PS51208"/>
    </source>
</evidence>
<dbReference type="Pfam" id="PF03797">
    <property type="entry name" value="Autotransporter"/>
    <property type="match status" value="1"/>
</dbReference>
<keyword evidence="5" id="KW-1185">Reference proteome</keyword>
<evidence type="ECO:0000313" key="4">
    <source>
        <dbReference type="EMBL" id="MFD1191220.1"/>
    </source>
</evidence>
<dbReference type="InterPro" id="IPR036709">
    <property type="entry name" value="Autotransporte_beta_dom_sf"/>
</dbReference>
<feature type="region of interest" description="Disordered" evidence="1">
    <location>
        <begin position="272"/>
        <end position="297"/>
    </location>
</feature>
<dbReference type="EMBL" id="JBHTLQ010000023">
    <property type="protein sequence ID" value="MFD1191220.1"/>
    <property type="molecule type" value="Genomic_DNA"/>
</dbReference>
<dbReference type="SMART" id="SM00869">
    <property type="entry name" value="Autotransporter"/>
    <property type="match status" value="1"/>
</dbReference>
<name>A0ABW3T2K8_9CAUL</name>
<sequence>MRLRLLLLAAASPLCMTAAKAHAETVITTAVTTPLATATAANGGPDDLRVAATGSVKPTSGTAVTLNSNNRLTVEGAVAIQNADNATAVLVQGGRTGELKLSGALTVDETYEPADADKDGDLDGAFAKGTGRYGVRVTGAEAFHGAILSTGAITVEGNESAGILLETAIDGALKTGGVAVTGDRSFGVRARGAIGGDVLVNGNVQAIGKDAIGLSLEDAVGGRLVIDHAITATGYRFTTRPADTSKLDADDLLQGSPAVRIQGDIKGGVLIDAPPADLDPKDADEDKDGVPDAQETTGTLTVYGAAPALSVGSASRTVRLGAGAAGFGLDIRGVVQAQGVYDGVTATGVQLGGQGQAVILDGGLRVSGQVIAAAAKADATALRFGAGANAPILANSGVLKATSTEAASVQAVRIEAGAVLPALNNTGAITAGVAGSKGNATAILDAAGAIRTLTNTNQIAASVTASGAEPVTGRAIALDLRANTAGVTVRQSANAASTITPAITGDVLFGAGAARLELLTGKLDGAVAFGTGADVLVIDGGAKLTGALTDAGGGLSVEIVKGRLTATNAQAVALTRLNLGAGGELVMSLDPAAKASTRFDVAGAATLAAGAKIGLRLTSKLTEAQSYTLIKAGALTAGTLDQSLLGTTPWLYKATLRVDQPQNAVVADVRRRTAAEAGLNAAEAKAYEAVFANFDRDVAVRDALLAKTDGAGFARLYDQFLPDHAGGLFEVMAQASRASGRAVDQDAPNLAGDGVRLWTQELAFIVRRDLDRTSSYDATGFGVAGGAEIPSTDLGVLGLQTSFLGVNVDEKGAAAAESLDGSLLQVGAYWRGGSDGLSATVSVNGGYAWMKSNRTVSDAALGLSRTAKSDWSGKTLAVHADLGWRLEAGRLYARPQLTADYFLLKEDARRETGGGAAVDLTVDARTGEQLAAFAGVTLGADWSEESALIWSPELTLGWRQVSGDGAGVTTARFVAGGPAFSIAAPDANGGGAVARLALRAQGQYVDLVVEAGGEVREDYQAYDARVAVRMAF</sequence>
<feature type="signal peptide" evidence="2">
    <location>
        <begin position="1"/>
        <end position="23"/>
    </location>
</feature>
<dbReference type="PROSITE" id="PS51208">
    <property type="entry name" value="AUTOTRANSPORTER"/>
    <property type="match status" value="1"/>
</dbReference>
<evidence type="ECO:0000313" key="5">
    <source>
        <dbReference type="Proteomes" id="UP001597216"/>
    </source>
</evidence>
<dbReference type="Gene3D" id="2.40.128.130">
    <property type="entry name" value="Autotransporter beta-domain"/>
    <property type="match status" value="1"/>
</dbReference>
<evidence type="ECO:0000256" key="1">
    <source>
        <dbReference type="SAM" id="MobiDB-lite"/>
    </source>
</evidence>
<reference evidence="5" key="1">
    <citation type="journal article" date="2019" name="Int. J. Syst. Evol. Microbiol.">
        <title>The Global Catalogue of Microorganisms (GCM) 10K type strain sequencing project: providing services to taxonomists for standard genome sequencing and annotation.</title>
        <authorList>
            <consortium name="The Broad Institute Genomics Platform"/>
            <consortium name="The Broad Institute Genome Sequencing Center for Infectious Disease"/>
            <person name="Wu L."/>
            <person name="Ma J."/>
        </authorList>
    </citation>
    <scope>NUCLEOTIDE SEQUENCE [LARGE SCALE GENOMIC DNA]</scope>
    <source>
        <strain evidence="5">CCUG 55074</strain>
    </source>
</reference>
<protein>
    <submittedName>
        <fullName evidence="4">Autotransporter domain-containing protein</fullName>
    </submittedName>
</protein>
<feature type="domain" description="Autotransporter" evidence="3">
    <location>
        <begin position="750"/>
        <end position="1032"/>
    </location>
</feature>
<keyword evidence="2" id="KW-0732">Signal</keyword>
<accession>A0ABW3T2K8</accession>
<dbReference type="NCBIfam" id="TIGR01414">
    <property type="entry name" value="autotrans_barl"/>
    <property type="match status" value="1"/>
</dbReference>
<gene>
    <name evidence="4" type="ORF">ACFQ27_11570</name>
</gene>
<organism evidence="4 5">
    <name type="scientific">Phenylobacterium conjunctum</name>
    <dbReference type="NCBI Taxonomy" id="1298959"/>
    <lineage>
        <taxon>Bacteria</taxon>
        <taxon>Pseudomonadati</taxon>
        <taxon>Pseudomonadota</taxon>
        <taxon>Alphaproteobacteria</taxon>
        <taxon>Caulobacterales</taxon>
        <taxon>Caulobacteraceae</taxon>
        <taxon>Phenylobacterium</taxon>
    </lineage>
</organism>
<dbReference type="Proteomes" id="UP001597216">
    <property type="component" value="Unassembled WGS sequence"/>
</dbReference>
<feature type="chain" id="PRO_5046518916" evidence="2">
    <location>
        <begin position="24"/>
        <end position="1032"/>
    </location>
</feature>
<evidence type="ECO:0000256" key="2">
    <source>
        <dbReference type="SAM" id="SignalP"/>
    </source>
</evidence>
<dbReference type="InterPro" id="IPR006315">
    <property type="entry name" value="OM_autotransptr_brl_dom"/>
</dbReference>
<dbReference type="InterPro" id="IPR005546">
    <property type="entry name" value="Autotransporte_beta"/>
</dbReference>
<proteinExistence type="predicted"/>
<comment type="caution">
    <text evidence="4">The sequence shown here is derived from an EMBL/GenBank/DDBJ whole genome shotgun (WGS) entry which is preliminary data.</text>
</comment>